<accession>A0A8T9Q804</accession>
<dbReference type="KEGG" id="hcu:MUN79_00665"/>
<proteinExistence type="predicted"/>
<name>A0A8T9Q804_9BACT</name>
<dbReference type="EMBL" id="CP095046">
    <property type="protein sequence ID" value="UOQ72551.1"/>
    <property type="molecule type" value="Genomic_DNA"/>
</dbReference>
<evidence type="ECO:0000313" key="2">
    <source>
        <dbReference type="Proteomes" id="UP000831796"/>
    </source>
</evidence>
<protein>
    <submittedName>
        <fullName evidence="1">Uncharacterized protein</fullName>
    </submittedName>
</protein>
<organism evidence="1 2">
    <name type="scientific">Hymenobacter cellulosilyticus</name>
    <dbReference type="NCBI Taxonomy" id="2932248"/>
    <lineage>
        <taxon>Bacteria</taxon>
        <taxon>Pseudomonadati</taxon>
        <taxon>Bacteroidota</taxon>
        <taxon>Cytophagia</taxon>
        <taxon>Cytophagales</taxon>
        <taxon>Hymenobacteraceae</taxon>
        <taxon>Hymenobacter</taxon>
    </lineage>
</organism>
<evidence type="ECO:0000313" key="1">
    <source>
        <dbReference type="EMBL" id="UOQ72551.1"/>
    </source>
</evidence>
<reference evidence="1" key="1">
    <citation type="submission" date="2022-04" db="EMBL/GenBank/DDBJ databases">
        <title>Hymenobacter sp. isolated from the air.</title>
        <authorList>
            <person name="Won M."/>
            <person name="Lee C.-M."/>
            <person name="Woen H.-Y."/>
            <person name="Kwon S.-W."/>
        </authorList>
    </citation>
    <scope>NUCLEOTIDE SEQUENCE</scope>
    <source>
        <strain evidence="1">5116S-3</strain>
    </source>
</reference>
<keyword evidence="2" id="KW-1185">Reference proteome</keyword>
<dbReference type="AlphaFoldDB" id="A0A8T9Q804"/>
<dbReference type="Proteomes" id="UP000831796">
    <property type="component" value="Chromosome"/>
</dbReference>
<dbReference type="RefSeq" id="WP_244675911.1">
    <property type="nucleotide sequence ID" value="NZ_CP095046.1"/>
</dbReference>
<sequence>MQITPTGPRKLWQREPTAWEPQEVRWAAPNRAILKLLRADQDGQISDDAAATYAELTLPPVR</sequence>
<gene>
    <name evidence="1" type="ORF">MUN79_00665</name>
</gene>